<comment type="caution">
    <text evidence="5">The sequence shown here is derived from an EMBL/GenBank/DDBJ whole genome shotgun (WGS) entry which is preliminary data.</text>
</comment>
<reference evidence="5" key="2">
    <citation type="submission" date="2023-01" db="EMBL/GenBank/DDBJ databases">
        <authorList>
            <person name="Petersen C."/>
        </authorList>
    </citation>
    <scope>NUCLEOTIDE SEQUENCE</scope>
    <source>
        <strain evidence="5">IBT 15450</strain>
    </source>
</reference>
<protein>
    <recommendedName>
        <fullName evidence="4">HMG box domain-containing protein</fullName>
    </recommendedName>
</protein>
<dbReference type="GO" id="GO:0000981">
    <property type="term" value="F:DNA-binding transcription factor activity, RNA polymerase II-specific"/>
    <property type="evidence" value="ECO:0007669"/>
    <property type="project" value="TreeGrafter"/>
</dbReference>
<feature type="DNA-binding region" description="HMG box" evidence="3">
    <location>
        <begin position="91"/>
        <end position="160"/>
    </location>
</feature>
<dbReference type="InterPro" id="IPR009071">
    <property type="entry name" value="HMG_box_dom"/>
</dbReference>
<evidence type="ECO:0000313" key="5">
    <source>
        <dbReference type="EMBL" id="KAJ6041402.1"/>
    </source>
</evidence>
<keyword evidence="6" id="KW-1185">Reference proteome</keyword>
<gene>
    <name evidence="5" type="ORF">N7460_006792</name>
</gene>
<dbReference type="EMBL" id="JAQJZL010000005">
    <property type="protein sequence ID" value="KAJ6041402.1"/>
    <property type="molecule type" value="Genomic_DNA"/>
</dbReference>
<keyword evidence="1 3" id="KW-0238">DNA-binding</keyword>
<organism evidence="5 6">
    <name type="scientific">Penicillium canescens</name>
    <dbReference type="NCBI Taxonomy" id="5083"/>
    <lineage>
        <taxon>Eukaryota</taxon>
        <taxon>Fungi</taxon>
        <taxon>Dikarya</taxon>
        <taxon>Ascomycota</taxon>
        <taxon>Pezizomycotina</taxon>
        <taxon>Eurotiomycetes</taxon>
        <taxon>Eurotiomycetidae</taxon>
        <taxon>Eurotiales</taxon>
        <taxon>Aspergillaceae</taxon>
        <taxon>Penicillium</taxon>
    </lineage>
</organism>
<evidence type="ECO:0000256" key="2">
    <source>
        <dbReference type="ARBA" id="ARBA00023242"/>
    </source>
</evidence>
<sequence length="246" mass="28515">MMTISTKKPKQKTIFPFPDHWPQCSEETEEGVRMSTQKRAPWYGNMPNLAAWHSGLPLSSNMTDIPIEDMTTWVHRSPDERKREEDKHGKVLRPRNCFILYKSAYAPRIKNLLQGNKSQAVKSIIAGRSWNMETPDVKQKYKMLADIERHRHAEAHPDYRFSPRKPRKQSPVMKEASTELKVLSSPISKNLEPSFEDTESTALDTEGSWWLHGEDLRYYTLENLEMDYSFNLVGLPEIYQGIGCSN</sequence>
<evidence type="ECO:0000256" key="3">
    <source>
        <dbReference type="PROSITE-ProRule" id="PRU00267"/>
    </source>
</evidence>
<evidence type="ECO:0000313" key="6">
    <source>
        <dbReference type="Proteomes" id="UP001219568"/>
    </source>
</evidence>
<name>A0AAD6N827_PENCN</name>
<feature type="domain" description="HMG box" evidence="4">
    <location>
        <begin position="91"/>
        <end position="160"/>
    </location>
</feature>
<dbReference type="GO" id="GO:0000978">
    <property type="term" value="F:RNA polymerase II cis-regulatory region sequence-specific DNA binding"/>
    <property type="evidence" value="ECO:0007669"/>
    <property type="project" value="TreeGrafter"/>
</dbReference>
<dbReference type="AlphaFoldDB" id="A0AAD6N827"/>
<dbReference type="InterPro" id="IPR036910">
    <property type="entry name" value="HMG_box_dom_sf"/>
</dbReference>
<dbReference type="Gene3D" id="1.10.30.10">
    <property type="entry name" value="High mobility group box domain"/>
    <property type="match status" value="1"/>
</dbReference>
<proteinExistence type="predicted"/>
<dbReference type="SMART" id="SM00398">
    <property type="entry name" value="HMG"/>
    <property type="match status" value="1"/>
</dbReference>
<evidence type="ECO:0000259" key="4">
    <source>
        <dbReference type="PROSITE" id="PS50118"/>
    </source>
</evidence>
<reference evidence="5" key="1">
    <citation type="journal article" date="2023" name="IMA Fungus">
        <title>Comparative genomic study of the Penicillium genus elucidates a diverse pangenome and 15 lateral gene transfer events.</title>
        <authorList>
            <person name="Petersen C."/>
            <person name="Sorensen T."/>
            <person name="Nielsen M.R."/>
            <person name="Sondergaard T.E."/>
            <person name="Sorensen J.L."/>
            <person name="Fitzpatrick D.A."/>
            <person name="Frisvad J.C."/>
            <person name="Nielsen K.L."/>
        </authorList>
    </citation>
    <scope>NUCLEOTIDE SEQUENCE</scope>
    <source>
        <strain evidence="5">IBT 15450</strain>
    </source>
</reference>
<dbReference type="PANTHER" id="PTHR45789:SF2">
    <property type="entry name" value="FI18025P1"/>
    <property type="match status" value="1"/>
</dbReference>
<evidence type="ECO:0000256" key="1">
    <source>
        <dbReference type="ARBA" id="ARBA00023125"/>
    </source>
</evidence>
<dbReference type="CDD" id="cd01389">
    <property type="entry name" value="HMG-box_ROX1-like"/>
    <property type="match status" value="1"/>
</dbReference>
<dbReference type="GO" id="GO:0005634">
    <property type="term" value="C:nucleus"/>
    <property type="evidence" value="ECO:0007669"/>
    <property type="project" value="UniProtKB-UniRule"/>
</dbReference>
<dbReference type="PROSITE" id="PS50118">
    <property type="entry name" value="HMG_BOX_2"/>
    <property type="match status" value="1"/>
</dbReference>
<dbReference type="Proteomes" id="UP001219568">
    <property type="component" value="Unassembled WGS sequence"/>
</dbReference>
<dbReference type="Pfam" id="PF00505">
    <property type="entry name" value="HMG_box"/>
    <property type="match status" value="1"/>
</dbReference>
<accession>A0AAD6N827</accession>
<keyword evidence="2 3" id="KW-0539">Nucleus</keyword>
<dbReference type="SUPFAM" id="SSF47095">
    <property type="entry name" value="HMG-box"/>
    <property type="match status" value="1"/>
</dbReference>
<dbReference type="PANTHER" id="PTHR45789">
    <property type="entry name" value="FI18025P1"/>
    <property type="match status" value="1"/>
</dbReference>
<dbReference type="InterPro" id="IPR051356">
    <property type="entry name" value="SOX/SOX-like_TF"/>
</dbReference>